<gene>
    <name evidence="1" type="ORF">MAPG_04587</name>
</gene>
<sequence>MASNSGIPTDHVYKSIGPLSANIPGVFALMFRASTGRFYILERALPGDAGTRSFLVHEVGSNPEKLSFLSIYPGPLTTQILDIFTTLRDGCTENDRHRRHVVQIEEPTLSLAAQQPHDSLAWEFYNLDGPALLFDNARQRNIQVPSPVIYLMVKDILLGLAQMLGAGVSHGPMERLNSVRAAQPGRGAMPTFHVDDFSRARRLQPDDDKDAAARSDFRTLSQLLASFSRIDSPQGWGRWLPLDAIQRAMTELEQMDKSEWTGSWHGLDPGTKFSRIAQRFDTLATEAMTDINADPVAAATRGEFITMLDSIAWEVAQLRPSIYGTLQEAADEASRHGARWLTTLVDPNTFQLLYADDAA</sequence>
<protein>
    <submittedName>
        <fullName evidence="1 2">Uncharacterized protein</fullName>
    </submittedName>
</protein>
<dbReference type="EnsemblFungi" id="MAPG_04587T0">
    <property type="protein sequence ID" value="MAPG_04587T0"/>
    <property type="gene ID" value="MAPG_04587"/>
</dbReference>
<evidence type="ECO:0000313" key="2">
    <source>
        <dbReference type="EnsemblFungi" id="MAPG_04587T0"/>
    </source>
</evidence>
<reference evidence="3" key="1">
    <citation type="submission" date="2010-05" db="EMBL/GenBank/DDBJ databases">
        <title>The genome sequence of Magnaporthe poae strain ATCC 64411.</title>
        <authorList>
            <person name="Ma L.-J."/>
            <person name="Dead R."/>
            <person name="Young S."/>
            <person name="Zeng Q."/>
            <person name="Koehrsen M."/>
            <person name="Alvarado L."/>
            <person name="Berlin A."/>
            <person name="Chapman S.B."/>
            <person name="Chen Z."/>
            <person name="Freedman E."/>
            <person name="Gellesch M."/>
            <person name="Goldberg J."/>
            <person name="Griggs A."/>
            <person name="Gujja S."/>
            <person name="Heilman E.R."/>
            <person name="Heiman D."/>
            <person name="Hepburn T."/>
            <person name="Howarth C."/>
            <person name="Jen D."/>
            <person name="Larson L."/>
            <person name="Mehta T."/>
            <person name="Neiman D."/>
            <person name="Pearson M."/>
            <person name="Roberts A."/>
            <person name="Saif S."/>
            <person name="Shea T."/>
            <person name="Shenoy N."/>
            <person name="Sisk P."/>
            <person name="Stolte C."/>
            <person name="Sykes S."/>
            <person name="Walk T."/>
            <person name="White J."/>
            <person name="Yandava C."/>
            <person name="Haas B."/>
            <person name="Nusbaum C."/>
            <person name="Birren B."/>
        </authorList>
    </citation>
    <scope>NUCLEOTIDE SEQUENCE [LARGE SCALE GENOMIC DNA]</scope>
    <source>
        <strain evidence="3">ATCC 64411 / 73-15</strain>
    </source>
</reference>
<reference evidence="2" key="5">
    <citation type="submission" date="2015-06" db="UniProtKB">
        <authorList>
            <consortium name="EnsemblFungi"/>
        </authorList>
    </citation>
    <scope>IDENTIFICATION</scope>
    <source>
        <strain evidence="2">ATCC 64411</strain>
    </source>
</reference>
<reference evidence="1" key="2">
    <citation type="submission" date="2010-05" db="EMBL/GenBank/DDBJ databases">
        <title>The Genome Sequence of Magnaporthe poae strain ATCC 64411.</title>
        <authorList>
            <consortium name="The Broad Institute Genome Sequencing Platform"/>
            <consortium name="Broad Institute Genome Sequencing Center for Infectious Disease"/>
            <person name="Ma L.-J."/>
            <person name="Dead R."/>
            <person name="Young S."/>
            <person name="Zeng Q."/>
            <person name="Koehrsen M."/>
            <person name="Alvarado L."/>
            <person name="Berlin A."/>
            <person name="Chapman S.B."/>
            <person name="Chen Z."/>
            <person name="Freedman E."/>
            <person name="Gellesch M."/>
            <person name="Goldberg J."/>
            <person name="Griggs A."/>
            <person name="Gujja S."/>
            <person name="Heilman E.R."/>
            <person name="Heiman D."/>
            <person name="Hepburn T."/>
            <person name="Howarth C."/>
            <person name="Jen D."/>
            <person name="Larson L."/>
            <person name="Mehta T."/>
            <person name="Neiman D."/>
            <person name="Pearson M."/>
            <person name="Roberts A."/>
            <person name="Saif S."/>
            <person name="Shea T."/>
            <person name="Shenoy N."/>
            <person name="Sisk P."/>
            <person name="Stolte C."/>
            <person name="Sykes S."/>
            <person name="Walk T."/>
            <person name="White J."/>
            <person name="Yandava C."/>
            <person name="Haas B."/>
            <person name="Nusbaum C."/>
            <person name="Birren B."/>
        </authorList>
    </citation>
    <scope>NUCLEOTIDE SEQUENCE</scope>
    <source>
        <strain evidence="1">ATCC 64411</strain>
    </source>
</reference>
<reference evidence="1" key="3">
    <citation type="submission" date="2011-03" db="EMBL/GenBank/DDBJ databases">
        <title>Annotation of Magnaporthe poae ATCC 64411.</title>
        <authorList>
            <person name="Ma L.-J."/>
            <person name="Dead R."/>
            <person name="Young S.K."/>
            <person name="Zeng Q."/>
            <person name="Gargeya S."/>
            <person name="Fitzgerald M."/>
            <person name="Haas B."/>
            <person name="Abouelleil A."/>
            <person name="Alvarado L."/>
            <person name="Arachchi H.M."/>
            <person name="Berlin A."/>
            <person name="Brown A."/>
            <person name="Chapman S.B."/>
            <person name="Chen Z."/>
            <person name="Dunbar C."/>
            <person name="Freedman E."/>
            <person name="Gearin G."/>
            <person name="Gellesch M."/>
            <person name="Goldberg J."/>
            <person name="Griggs A."/>
            <person name="Gujja S."/>
            <person name="Heiman D."/>
            <person name="Howarth C."/>
            <person name="Larson L."/>
            <person name="Lui A."/>
            <person name="MacDonald P.J.P."/>
            <person name="Mehta T."/>
            <person name="Montmayeur A."/>
            <person name="Murphy C."/>
            <person name="Neiman D."/>
            <person name="Pearson M."/>
            <person name="Priest M."/>
            <person name="Roberts A."/>
            <person name="Saif S."/>
            <person name="Shea T."/>
            <person name="Shenoy N."/>
            <person name="Sisk P."/>
            <person name="Stolte C."/>
            <person name="Sykes S."/>
            <person name="Yandava C."/>
            <person name="Wortman J."/>
            <person name="Nusbaum C."/>
            <person name="Birren B."/>
        </authorList>
    </citation>
    <scope>NUCLEOTIDE SEQUENCE</scope>
    <source>
        <strain evidence="1">ATCC 64411</strain>
    </source>
</reference>
<dbReference type="VEuPathDB" id="FungiDB:MAPG_04587"/>
<name>A0A0C4DX49_MAGP6</name>
<dbReference type="EMBL" id="GL876968">
    <property type="protein sequence ID" value="KLU85564.1"/>
    <property type="molecule type" value="Genomic_DNA"/>
</dbReference>
<dbReference type="Proteomes" id="UP000011715">
    <property type="component" value="Unassembled WGS sequence"/>
</dbReference>
<evidence type="ECO:0000313" key="1">
    <source>
        <dbReference type="EMBL" id="KLU85564.1"/>
    </source>
</evidence>
<proteinExistence type="predicted"/>
<reference evidence="2" key="4">
    <citation type="journal article" date="2015" name="G3 (Bethesda)">
        <title>Genome sequences of three phytopathogenic species of the Magnaporthaceae family of fungi.</title>
        <authorList>
            <person name="Okagaki L.H."/>
            <person name="Nunes C.C."/>
            <person name="Sailsbery J."/>
            <person name="Clay B."/>
            <person name="Brown D."/>
            <person name="John T."/>
            <person name="Oh Y."/>
            <person name="Young N."/>
            <person name="Fitzgerald M."/>
            <person name="Haas B.J."/>
            <person name="Zeng Q."/>
            <person name="Young S."/>
            <person name="Adiconis X."/>
            <person name="Fan L."/>
            <person name="Levin J.Z."/>
            <person name="Mitchell T.K."/>
            <person name="Okubara P.A."/>
            <person name="Farman M.L."/>
            <person name="Kohn L.M."/>
            <person name="Birren B."/>
            <person name="Ma L.-J."/>
            <person name="Dean R.A."/>
        </authorList>
    </citation>
    <scope>NUCLEOTIDE SEQUENCE</scope>
    <source>
        <strain evidence="2">ATCC 64411 / 73-15</strain>
    </source>
</reference>
<accession>A0A0C4DX49</accession>
<dbReference type="EMBL" id="ADBL01001076">
    <property type="status" value="NOT_ANNOTATED_CDS"/>
    <property type="molecule type" value="Genomic_DNA"/>
</dbReference>
<evidence type="ECO:0000313" key="3">
    <source>
        <dbReference type="Proteomes" id="UP000011715"/>
    </source>
</evidence>
<organism evidence="2 3">
    <name type="scientific">Magnaporthiopsis poae (strain ATCC 64411 / 73-15)</name>
    <name type="common">Kentucky bluegrass fungus</name>
    <name type="synonym">Magnaporthe poae</name>
    <dbReference type="NCBI Taxonomy" id="644358"/>
    <lineage>
        <taxon>Eukaryota</taxon>
        <taxon>Fungi</taxon>
        <taxon>Dikarya</taxon>
        <taxon>Ascomycota</taxon>
        <taxon>Pezizomycotina</taxon>
        <taxon>Sordariomycetes</taxon>
        <taxon>Sordariomycetidae</taxon>
        <taxon>Magnaporthales</taxon>
        <taxon>Magnaporthaceae</taxon>
        <taxon>Magnaporthiopsis</taxon>
    </lineage>
</organism>
<keyword evidence="3" id="KW-1185">Reference proteome</keyword>
<dbReference type="AlphaFoldDB" id="A0A0C4DX49"/>
<dbReference type="eggNOG" id="ENOG502RNC9">
    <property type="taxonomic scope" value="Eukaryota"/>
</dbReference>